<dbReference type="EMBL" id="FOAN01000001">
    <property type="protein sequence ID" value="SEK49876.1"/>
    <property type="molecule type" value="Genomic_DNA"/>
</dbReference>
<evidence type="ECO:0000256" key="5">
    <source>
        <dbReference type="RuleBase" id="RU365031"/>
    </source>
</evidence>
<comment type="similarity">
    <text evidence="1 5">Belongs to the antibiotic N-acetyltransferase family.</text>
</comment>
<keyword evidence="4 5" id="KW-0012">Acyltransferase</keyword>
<dbReference type="AlphaFoldDB" id="A0A1H7HHI4"/>
<dbReference type="OrthoDB" id="7330654at2"/>
<comment type="catalytic activity">
    <reaction evidence="5">
        <text>a 2-deoxystreptamine antibiotic + acetyl-CoA = an N(3)-acetyl-2-deoxystreptamine antibiotic + CoA + H(+)</text>
        <dbReference type="Rhea" id="RHEA:12665"/>
        <dbReference type="ChEBI" id="CHEBI:15378"/>
        <dbReference type="ChEBI" id="CHEBI:57287"/>
        <dbReference type="ChEBI" id="CHEBI:57288"/>
        <dbReference type="ChEBI" id="CHEBI:57921"/>
        <dbReference type="ChEBI" id="CHEBI:77452"/>
        <dbReference type="EC" id="2.3.1.81"/>
    </reaction>
</comment>
<dbReference type="GO" id="GO:0046353">
    <property type="term" value="F:aminoglycoside 3-N-acetyltransferase activity"/>
    <property type="evidence" value="ECO:0007669"/>
    <property type="project" value="UniProtKB-EC"/>
</dbReference>
<evidence type="ECO:0000256" key="1">
    <source>
        <dbReference type="ARBA" id="ARBA00006383"/>
    </source>
</evidence>
<gene>
    <name evidence="6" type="ORF">SAMN04515666_101667</name>
</gene>
<dbReference type="RefSeq" id="WP_091829703.1">
    <property type="nucleotide sequence ID" value="NZ_FOAN01000001.1"/>
</dbReference>
<proteinExistence type="inferred from homology"/>
<evidence type="ECO:0000313" key="6">
    <source>
        <dbReference type="EMBL" id="SEK49876.1"/>
    </source>
</evidence>
<protein>
    <recommendedName>
        <fullName evidence="2 5">Aminoglycoside N(3)-acetyltransferase</fullName>
        <ecNumber evidence="5">2.3.1.-</ecNumber>
    </recommendedName>
</protein>
<dbReference type="PANTHER" id="PTHR11104:SF0">
    <property type="entry name" value="SPBETA PROPHAGE-DERIVED AMINOGLYCOSIDE N(3')-ACETYLTRANSFERASE-LIKE PROTEIN YOKD"/>
    <property type="match status" value="1"/>
</dbReference>
<dbReference type="GO" id="GO:0046677">
    <property type="term" value="P:response to antibiotic"/>
    <property type="evidence" value="ECO:0007669"/>
    <property type="project" value="UniProtKB-KW"/>
</dbReference>
<evidence type="ECO:0000256" key="4">
    <source>
        <dbReference type="ARBA" id="ARBA00023315"/>
    </source>
</evidence>
<dbReference type="NCBIfam" id="NF033082">
    <property type="entry name" value="AAC_3"/>
    <property type="match status" value="1"/>
</dbReference>
<dbReference type="Pfam" id="PF02522">
    <property type="entry name" value="Antibiotic_NAT"/>
    <property type="match status" value="1"/>
</dbReference>
<dbReference type="InterPro" id="IPR003679">
    <property type="entry name" value="Amioglycoside_AcTrfase"/>
</dbReference>
<name>A0A1H7HHI4_9HYPH</name>
<evidence type="ECO:0000256" key="3">
    <source>
        <dbReference type="ARBA" id="ARBA00022679"/>
    </source>
</evidence>
<keyword evidence="5" id="KW-0046">Antibiotic resistance</keyword>
<dbReference type="EC" id="2.3.1.-" evidence="5"/>
<dbReference type="PANTHER" id="PTHR11104">
    <property type="entry name" value="AMINOGLYCOSIDE N3-ACETYLTRANSFERASE"/>
    <property type="match status" value="1"/>
</dbReference>
<dbReference type="SUPFAM" id="SSF110710">
    <property type="entry name" value="TTHA0583/YokD-like"/>
    <property type="match status" value="1"/>
</dbReference>
<sequence>MTSPPASFVTQASLAADLSRLGLAPGDAVMVHAAVSKVGRLLDGPDTIIAALCDAVGPQGTVLAYADWEARYEDLLDDEGRVPPEWREHIPPFDPQRSRAIRDNGVLPEFLRTTPGALRSGNPGASLVALGAKAEWFTADHPLDYGYGAGSPLAKLIEAGGKALMLGAPLDTLTLLHHAEHLADIPGKRIRRLEVPLATPTGAQWRMIEEFDTSDPIVAGLDDDYFAGIVTEFLAAGEGRQGLIGAAHSVLVEAAAITAFGVDWLESRFGSS</sequence>
<reference evidence="7" key="1">
    <citation type="submission" date="2016-10" db="EMBL/GenBank/DDBJ databases">
        <authorList>
            <person name="Varghese N."/>
            <person name="Submissions S."/>
        </authorList>
    </citation>
    <scope>NUCLEOTIDE SEQUENCE [LARGE SCALE GENOMIC DNA]</scope>
    <source>
        <strain evidence="7">LMG 26383,CCUG 61248,R- 45681</strain>
    </source>
</reference>
<keyword evidence="7" id="KW-1185">Reference proteome</keyword>
<dbReference type="STRING" id="1036779.SAMN04515666_101667"/>
<keyword evidence="3 5" id="KW-0808">Transferase</keyword>
<dbReference type="InterPro" id="IPR028345">
    <property type="entry name" value="Antibiotic_NAT-like"/>
</dbReference>
<accession>A0A1H7HHI4</accession>
<dbReference type="Proteomes" id="UP000199664">
    <property type="component" value="Unassembled WGS sequence"/>
</dbReference>
<evidence type="ECO:0000313" key="7">
    <source>
        <dbReference type="Proteomes" id="UP000199664"/>
    </source>
</evidence>
<organism evidence="6 7">
    <name type="scientific">Bosea lupini</name>
    <dbReference type="NCBI Taxonomy" id="1036779"/>
    <lineage>
        <taxon>Bacteria</taxon>
        <taxon>Pseudomonadati</taxon>
        <taxon>Pseudomonadota</taxon>
        <taxon>Alphaproteobacteria</taxon>
        <taxon>Hyphomicrobiales</taxon>
        <taxon>Boseaceae</taxon>
        <taxon>Bosea</taxon>
    </lineage>
</organism>
<evidence type="ECO:0000256" key="2">
    <source>
        <dbReference type="ARBA" id="ARBA00012882"/>
    </source>
</evidence>